<dbReference type="InterPro" id="IPR040229">
    <property type="entry name" value="At3g27390-like"/>
</dbReference>
<sequence>MWLQWKLIGCDNFHRSEALQFFRRWRSERREKDMDGHEEESWINDFQLHFSGKFEHRNTGKIPHRLGKLRVLVSACILCFLIIYSLYNLIYVCKYISSVCIPSFKLTPSFGQAKCCSQESMIMALSVHRIHQDPNCSYSSIHPIASRTGLEKEEKRRDNSMEPPRGFLSSLWQFILFIPYFTGLLLLGVLKGIVLCPVICIIVAIGNSAIILGLFPVHLFWTLYSISCAKQLGPILKLFLCLCIPPGIILWLVVSIVGSILGGALYGFLSPIFATFDAVGQGKSNPLFHCFYDGTWSTVKGSFTVVCDFRDVCFHSYFSFMDDLRTSSADDRHYYEIRLLQIPGALITAVLGIIVDFPMISLIALFKSPYMLFKGWRRLFHDLIGREGPFLETMCVPIAGLVILLWPLGVVGAVLGSVVSSVFLGAYAGVVSYQESSFFFGLCYVVASVSIYDEYSNDVLDMPEGSCFPRPKYRRKEEEGGTNGGLSRPNSFKTTPSRGGSNRGPMIDLKPLDLLEALFVECRQHGEILVTKGIINLKDIEEAKSSKGSQVISIGLPAYSLLHELLRSIKSNSTGLLLGDGRTEITTRNRPKDTFFDWFLNPFLILKDQIEAANLSEEEEDYLGKLVLLFGDSERLKSSESPPLTELRKAELDAFARRLQGLTKSVSRYPTFRRHFVELVKKLSNDLDKKHNRSEGGGSRPVKKTVSRIFSQKSFKKKTSDNNGSDQDSPNRGFRDVDIV</sequence>
<name>A0A817ATJ1_BRANA</name>
<gene>
    <name evidence="3" type="ORF">DARMORV10_A04P13680.1</name>
</gene>
<keyword evidence="2" id="KW-1133">Transmembrane helix</keyword>
<feature type="transmembrane region" description="Helical" evidence="2">
    <location>
        <begin position="342"/>
        <end position="366"/>
    </location>
</feature>
<feature type="compositionally biased region" description="Polar residues" evidence="1">
    <location>
        <begin position="488"/>
        <end position="500"/>
    </location>
</feature>
<dbReference type="Proteomes" id="UP001295469">
    <property type="component" value="Chromosome A04"/>
</dbReference>
<evidence type="ECO:0000313" key="3">
    <source>
        <dbReference type="EMBL" id="CAF2274069.1"/>
    </source>
</evidence>
<accession>A0A817ATJ1</accession>
<protein>
    <submittedName>
        <fullName evidence="3">(rape) hypothetical protein</fullName>
    </submittedName>
</protein>
<feature type="transmembrane region" description="Helical" evidence="2">
    <location>
        <begin position="398"/>
        <end position="424"/>
    </location>
</feature>
<organism evidence="3">
    <name type="scientific">Brassica napus</name>
    <name type="common">Rape</name>
    <dbReference type="NCBI Taxonomy" id="3708"/>
    <lineage>
        <taxon>Eukaryota</taxon>
        <taxon>Viridiplantae</taxon>
        <taxon>Streptophyta</taxon>
        <taxon>Embryophyta</taxon>
        <taxon>Tracheophyta</taxon>
        <taxon>Spermatophyta</taxon>
        <taxon>Magnoliopsida</taxon>
        <taxon>eudicotyledons</taxon>
        <taxon>Gunneridae</taxon>
        <taxon>Pentapetalae</taxon>
        <taxon>rosids</taxon>
        <taxon>malvids</taxon>
        <taxon>Brassicales</taxon>
        <taxon>Brassicaceae</taxon>
        <taxon>Brassiceae</taxon>
        <taxon>Brassica</taxon>
    </lineage>
</organism>
<dbReference type="PANTHER" id="PTHR31133">
    <property type="entry name" value="MEMBRANE PROTEIN"/>
    <property type="match status" value="1"/>
</dbReference>
<evidence type="ECO:0000256" key="1">
    <source>
        <dbReference type="SAM" id="MobiDB-lite"/>
    </source>
</evidence>
<keyword evidence="2" id="KW-0472">Membrane</keyword>
<feature type="transmembrane region" description="Helical" evidence="2">
    <location>
        <begin position="194"/>
        <end position="215"/>
    </location>
</feature>
<dbReference type="EMBL" id="HG994358">
    <property type="protein sequence ID" value="CAF2274069.1"/>
    <property type="molecule type" value="Genomic_DNA"/>
</dbReference>
<feature type="region of interest" description="Disordered" evidence="1">
    <location>
        <begin position="471"/>
        <end position="505"/>
    </location>
</feature>
<feature type="region of interest" description="Disordered" evidence="1">
    <location>
        <begin position="688"/>
        <end position="740"/>
    </location>
</feature>
<feature type="transmembrane region" description="Helical" evidence="2">
    <location>
        <begin position="69"/>
        <end position="87"/>
    </location>
</feature>
<reference evidence="3" key="1">
    <citation type="submission" date="2021-01" db="EMBL/GenBank/DDBJ databases">
        <authorList>
            <consortium name="Genoscope - CEA"/>
            <person name="William W."/>
        </authorList>
    </citation>
    <scope>NUCLEOTIDE SEQUENCE</scope>
</reference>
<dbReference type="AlphaFoldDB" id="A0A817ATJ1"/>
<keyword evidence="2" id="KW-0812">Transmembrane</keyword>
<feature type="transmembrane region" description="Helical" evidence="2">
    <location>
        <begin position="235"/>
        <end position="268"/>
    </location>
</feature>
<feature type="compositionally biased region" description="Polar residues" evidence="1">
    <location>
        <begin position="721"/>
        <end position="730"/>
    </location>
</feature>
<evidence type="ECO:0000256" key="2">
    <source>
        <dbReference type="SAM" id="Phobius"/>
    </source>
</evidence>
<feature type="transmembrane region" description="Helical" evidence="2">
    <location>
        <begin position="167"/>
        <end position="187"/>
    </location>
</feature>
<dbReference type="PANTHER" id="PTHR31133:SF3">
    <property type="entry name" value="TRANSMEMBRANE PROTEIN"/>
    <property type="match status" value="1"/>
</dbReference>
<proteinExistence type="predicted"/>